<reference evidence="8" key="4">
    <citation type="submission" date="2025-04" db="UniProtKB">
        <authorList>
            <consortium name="RefSeq"/>
        </authorList>
    </citation>
    <scope>IDENTIFICATION</scope>
    <source>
        <tissue evidence="8">Leaf</tissue>
    </source>
</reference>
<keyword evidence="2" id="KW-0804">Transcription</keyword>
<accession>A0A218WDM3</accession>
<evidence type="ECO:0000313" key="5">
    <source>
        <dbReference type="EMBL" id="OWM70558.1"/>
    </source>
</evidence>
<sequence>MPISLSSMSLESSSAAAIPPKASPCSHTPCPPPPPRLSITHRRTGGRSFSAALNNHSPLKAQSRKPLLRPLQLSSSLHDQAAGGQSDSESVAQQALLEYLHGELGLPEEEAANIVSGAPKYLGTLIDEVKELDELPELWGEFSYWKADADNSVAAADGGVGGRGFKEKVVYMAKQKGDGGKVAFLESLGLSLPSATYLARILSSENLPALVHKVKIMKEMLFSGRDEGRIIGKNARRLMMNLSISVDEDVQQTLSFFEKIEAKRGGLDILGDEDAAFRYLVESFPRLLLLSVESHFKPMLEFLIRAGVPRVSMRNVLLLFPPTIFIGVKFMKKKLLVFEQVAPAEDIGKLLVRYPWILSTSIQDNYKEIVSFFEKEKVPRVSIDLAIKSWPHLLGGSTGKLKSMVDCFGELDVRNKMLGKVIAKSPQLLLRKPEEFLQVVSLLEDIGFDRITVGKILVRCPEVFATSVEKTLRKKLDFLTSIGISESHLPRVIKKYPEVLVSDIDRTLVPRMNYLTEIGLSKREVASMVRRFSPLLGYSIEEVFRPKVEFLVNTMGKSLKEVVEYPRYFSYSLEKKIKPRHWVLKGRGMECSLKEALSKNNEEFAAEFMDVGGRPPSPPPSP</sequence>
<dbReference type="OrthoDB" id="637682at2759"/>
<keyword evidence="2" id="KW-0806">Transcription termination</keyword>
<evidence type="ECO:0000256" key="4">
    <source>
        <dbReference type="SAM" id="MobiDB-lite"/>
    </source>
</evidence>
<dbReference type="AlphaFoldDB" id="A0A218WDM3"/>
<dbReference type="Proteomes" id="UP000515151">
    <property type="component" value="Chromosome 7"/>
</dbReference>
<feature type="compositionally biased region" description="Low complexity" evidence="4">
    <location>
        <begin position="1"/>
        <end position="28"/>
    </location>
</feature>
<dbReference type="GO" id="GO:0003676">
    <property type="term" value="F:nucleic acid binding"/>
    <property type="evidence" value="ECO:0007669"/>
    <property type="project" value="InterPro"/>
</dbReference>
<dbReference type="PANTHER" id="PTHR13068">
    <property type="entry name" value="CGI-12 PROTEIN-RELATED"/>
    <property type="match status" value="1"/>
</dbReference>
<dbReference type="Pfam" id="PF02536">
    <property type="entry name" value="mTERF"/>
    <property type="match status" value="1"/>
</dbReference>
<organism evidence="5 6">
    <name type="scientific">Punica granatum</name>
    <name type="common">Pomegranate</name>
    <dbReference type="NCBI Taxonomy" id="22663"/>
    <lineage>
        <taxon>Eukaryota</taxon>
        <taxon>Viridiplantae</taxon>
        <taxon>Streptophyta</taxon>
        <taxon>Embryophyta</taxon>
        <taxon>Tracheophyta</taxon>
        <taxon>Spermatophyta</taxon>
        <taxon>Magnoliopsida</taxon>
        <taxon>eudicotyledons</taxon>
        <taxon>Gunneridae</taxon>
        <taxon>Pentapetalae</taxon>
        <taxon>rosids</taxon>
        <taxon>malvids</taxon>
        <taxon>Myrtales</taxon>
        <taxon>Lythraceae</taxon>
        <taxon>Punica</taxon>
    </lineage>
</organism>
<dbReference type="GeneID" id="116213759"/>
<reference evidence="5" key="2">
    <citation type="submission" date="2017-06" db="EMBL/GenBank/DDBJ databases">
        <title>The pomegranate genome and the genomics of punicalagin biosynthesis.</title>
        <authorList>
            <person name="Xu C."/>
        </authorList>
    </citation>
    <scope>NUCLEOTIDE SEQUENCE [LARGE SCALE GENOMIC DNA]</scope>
    <source>
        <tissue evidence="5">Fresh leaf</tissue>
    </source>
</reference>
<evidence type="ECO:0000313" key="8">
    <source>
        <dbReference type="RefSeq" id="XP_031404672.1"/>
    </source>
</evidence>
<dbReference type="RefSeq" id="XP_031404672.1">
    <property type="nucleotide sequence ID" value="XM_031548812.1"/>
</dbReference>
<evidence type="ECO:0000256" key="1">
    <source>
        <dbReference type="ARBA" id="ARBA00007692"/>
    </source>
</evidence>
<feature type="region of interest" description="Disordered" evidence="4">
    <location>
        <begin position="1"/>
        <end position="42"/>
    </location>
</feature>
<gene>
    <name evidence="8" type="primary">LOC116213759</name>
    <name evidence="5" type="ORF">CDL15_Pgr014231</name>
</gene>
<comment type="similarity">
    <text evidence="1">Belongs to the mTERF family.</text>
</comment>
<dbReference type="Gene3D" id="1.25.70.10">
    <property type="entry name" value="Transcription termination factor 3, mitochondrial"/>
    <property type="match status" value="1"/>
</dbReference>
<reference evidence="6" key="1">
    <citation type="journal article" date="2017" name="Plant J.">
        <title>The pomegranate (Punica granatum L.) genome and the genomics of punicalagin biosynthesis.</title>
        <authorList>
            <person name="Qin G."/>
            <person name="Xu C."/>
            <person name="Ming R."/>
            <person name="Tang H."/>
            <person name="Guyot R."/>
            <person name="Kramer E.M."/>
            <person name="Hu Y."/>
            <person name="Yi X."/>
            <person name="Qi Y."/>
            <person name="Xu X."/>
            <person name="Gao Z."/>
            <person name="Pan H."/>
            <person name="Jian J."/>
            <person name="Tian Y."/>
            <person name="Yue Z."/>
            <person name="Xu Y."/>
        </authorList>
    </citation>
    <scope>NUCLEOTIDE SEQUENCE [LARGE SCALE GENOMIC DNA]</scope>
    <source>
        <strain evidence="6">cv. Dabenzi</strain>
    </source>
</reference>
<reference evidence="7" key="3">
    <citation type="journal article" date="2020" name="Plant Biotechnol. J.">
        <title>The pomegranate (Punica granatum L.) draft genome dissects genetic divergence between soft- and hard-seeded cultivars.</title>
        <authorList>
            <person name="Luo X."/>
            <person name="Li H."/>
            <person name="Wu Z."/>
            <person name="Yao W."/>
            <person name="Zhao P."/>
            <person name="Cao D."/>
            <person name="Yu H."/>
            <person name="Li K."/>
            <person name="Poudel K."/>
            <person name="Zhao D."/>
            <person name="Zhang F."/>
            <person name="Xia X."/>
            <person name="Chen L."/>
            <person name="Wang Q."/>
            <person name="Jing D."/>
            <person name="Cao S."/>
        </authorList>
    </citation>
    <scope>NUCLEOTIDE SEQUENCE [LARGE SCALE GENOMIC DNA]</scope>
</reference>
<dbReference type="SMART" id="SM00733">
    <property type="entry name" value="Mterf"/>
    <property type="match status" value="9"/>
</dbReference>
<dbReference type="Proteomes" id="UP000197138">
    <property type="component" value="Unassembled WGS sequence"/>
</dbReference>
<dbReference type="EMBL" id="MTKT01004609">
    <property type="protein sequence ID" value="OWM70558.1"/>
    <property type="molecule type" value="Genomic_DNA"/>
</dbReference>
<evidence type="ECO:0000256" key="2">
    <source>
        <dbReference type="ARBA" id="ARBA00022472"/>
    </source>
</evidence>
<name>A0A218WDM3_PUNGR</name>
<evidence type="ECO:0000313" key="7">
    <source>
        <dbReference type="Proteomes" id="UP000515151"/>
    </source>
</evidence>
<dbReference type="InterPro" id="IPR003690">
    <property type="entry name" value="MTERF"/>
</dbReference>
<dbReference type="FunFam" id="1.25.70.10:FF:000015">
    <property type="entry name" value="Mitochondrial transcription termination factor family protein"/>
    <property type="match status" value="1"/>
</dbReference>
<dbReference type="InterPro" id="IPR038538">
    <property type="entry name" value="MTERF_sf"/>
</dbReference>
<evidence type="ECO:0000313" key="6">
    <source>
        <dbReference type="Proteomes" id="UP000197138"/>
    </source>
</evidence>
<keyword evidence="3" id="KW-0809">Transit peptide</keyword>
<keyword evidence="2" id="KW-0805">Transcription regulation</keyword>
<dbReference type="GO" id="GO:0006353">
    <property type="term" value="P:DNA-templated transcription termination"/>
    <property type="evidence" value="ECO:0007669"/>
    <property type="project" value="UniProtKB-KW"/>
</dbReference>
<proteinExistence type="inferred from homology"/>
<keyword evidence="7" id="KW-1185">Reference proteome</keyword>
<dbReference type="PANTHER" id="PTHR13068:SF3">
    <property type="entry name" value="MITOCHONDRIAL TRANSCRIPTION TERMINATION FACTOR FAMILY PROTEIN"/>
    <property type="match status" value="1"/>
</dbReference>
<evidence type="ECO:0000256" key="3">
    <source>
        <dbReference type="ARBA" id="ARBA00022946"/>
    </source>
</evidence>
<protein>
    <submittedName>
        <fullName evidence="8">Transcription termination factor MTERF4, chloroplastic</fullName>
    </submittedName>
</protein>